<evidence type="ECO:0000256" key="2">
    <source>
        <dbReference type="ARBA" id="ARBA00022797"/>
    </source>
</evidence>
<evidence type="ECO:0000256" key="3">
    <source>
        <dbReference type="ARBA" id="ARBA00022801"/>
    </source>
</evidence>
<organism evidence="7 8">
    <name type="scientific">Amycolatopsis orientalis</name>
    <name type="common">Nocardia orientalis</name>
    <dbReference type="NCBI Taxonomy" id="31958"/>
    <lineage>
        <taxon>Bacteria</taxon>
        <taxon>Bacillati</taxon>
        <taxon>Actinomycetota</taxon>
        <taxon>Actinomycetes</taxon>
        <taxon>Pseudonocardiales</taxon>
        <taxon>Pseudonocardiaceae</taxon>
        <taxon>Amycolatopsis</taxon>
    </lineage>
</organism>
<dbReference type="GO" id="GO:0004301">
    <property type="term" value="F:epoxide hydrolase activity"/>
    <property type="evidence" value="ECO:0007669"/>
    <property type="project" value="TreeGrafter"/>
</dbReference>
<dbReference type="PANTHER" id="PTHR21661:SF35">
    <property type="entry name" value="EPOXIDE HYDROLASE"/>
    <property type="match status" value="1"/>
</dbReference>
<dbReference type="Proteomes" id="UP000093695">
    <property type="component" value="Chromosome"/>
</dbReference>
<dbReference type="InterPro" id="IPR000639">
    <property type="entry name" value="Epox_hydrolase-like"/>
</dbReference>
<evidence type="ECO:0000313" key="7">
    <source>
        <dbReference type="EMBL" id="ANN15117.1"/>
    </source>
</evidence>
<dbReference type="SUPFAM" id="SSF53474">
    <property type="entry name" value="alpha/beta-Hydrolases"/>
    <property type="match status" value="1"/>
</dbReference>
<dbReference type="InterPro" id="IPR000073">
    <property type="entry name" value="AB_hydrolase_1"/>
</dbReference>
<proteinExistence type="inferred from homology"/>
<feature type="domain" description="Epoxide hydrolase N-terminal" evidence="6">
    <location>
        <begin position="1"/>
        <end position="106"/>
    </location>
</feature>
<evidence type="ECO:0000259" key="5">
    <source>
        <dbReference type="Pfam" id="PF00561"/>
    </source>
</evidence>
<dbReference type="InterPro" id="IPR029058">
    <property type="entry name" value="AB_hydrolase_fold"/>
</dbReference>
<keyword evidence="3 7" id="KW-0378">Hydrolase</keyword>
<dbReference type="Pfam" id="PF00561">
    <property type="entry name" value="Abhydrolase_1"/>
    <property type="match status" value="1"/>
</dbReference>
<feature type="active site" description="Proton acceptor" evidence="4">
    <location>
        <position position="376"/>
    </location>
</feature>
<dbReference type="EMBL" id="CP016174">
    <property type="protein sequence ID" value="ANN15117.1"/>
    <property type="molecule type" value="Genomic_DNA"/>
</dbReference>
<sequence length="405" mass="45521">MTPFKVDIPQEAIDDLRRRLGETRWPAETPDVGWTRGVPQAYLKELAEYWRTEYDWRATEAKINQFPQSITNIDGANIHYLHVRSPEPDATPMVMTTGWPSSIIEYLDLIGPLTDPRAHGGDPKDAYHLVIPTLPGFGFSTPLTQHGWTVPKMSEIWGKLMAEIGYERYIVQGADWGSFISIILAAMKPENVLAAHVNFLVTPPADASDLEGLSEEELELLDPYMFPAPGYMVEHATRPQTLSYSLSDSPVGQLAWYIEKFHGWSGAVDSPEEVFDRDDLLANVTLYWLTGSAGNAAHFYCDNAQFTRTSATPHPELAVAHPRFEEYKTFVAPLPPISTPIGVAAYKYDIMEPIRTYADRAFSDIVQWRRLDRGGHFPGLEAPDLFLDDLRQFKRALLARGVGRG</sequence>
<gene>
    <name evidence="7" type="ORF">SD37_05210</name>
</gene>
<dbReference type="InterPro" id="IPR016292">
    <property type="entry name" value="Epoxide_hydrolase"/>
</dbReference>
<dbReference type="KEGG" id="aori:SD37_05210"/>
<dbReference type="AlphaFoldDB" id="A0A193BSD7"/>
<feature type="active site" description="Nucleophile" evidence="4">
    <location>
        <position position="175"/>
    </location>
</feature>
<feature type="domain" description="AB hydrolase-1" evidence="5">
    <location>
        <begin position="124"/>
        <end position="196"/>
    </location>
</feature>
<reference evidence="7 8" key="1">
    <citation type="journal article" date="2015" name="Genome Announc.">
        <title>Draft Genome Sequence of Norvancomycin-Producing Strain Amycolatopsis orientalis CPCC200066.</title>
        <authorList>
            <person name="Lei X."/>
            <person name="Yuan F."/>
            <person name="Shi Y."/>
            <person name="Li X."/>
            <person name="Wang L."/>
            <person name="Hong B."/>
        </authorList>
    </citation>
    <scope>NUCLEOTIDE SEQUENCE [LARGE SCALE GENOMIC DNA]</scope>
    <source>
        <strain evidence="7 8">B-37</strain>
    </source>
</reference>
<dbReference type="STRING" id="31958.SD37_05210"/>
<evidence type="ECO:0000256" key="1">
    <source>
        <dbReference type="ARBA" id="ARBA00010088"/>
    </source>
</evidence>
<dbReference type="PANTHER" id="PTHR21661">
    <property type="entry name" value="EPOXIDE HYDROLASE 1-RELATED"/>
    <property type="match status" value="1"/>
</dbReference>
<name>A0A193BSD7_AMYOR</name>
<evidence type="ECO:0000313" key="8">
    <source>
        <dbReference type="Proteomes" id="UP000093695"/>
    </source>
</evidence>
<dbReference type="PRINTS" id="PR00412">
    <property type="entry name" value="EPOXHYDRLASE"/>
</dbReference>
<keyword evidence="8" id="KW-1185">Reference proteome</keyword>
<protein>
    <submittedName>
        <fullName evidence="7">Epoxide hydrolase</fullName>
    </submittedName>
</protein>
<dbReference type="GO" id="GO:0097176">
    <property type="term" value="P:epoxide metabolic process"/>
    <property type="evidence" value="ECO:0007669"/>
    <property type="project" value="TreeGrafter"/>
</dbReference>
<dbReference type="Gene3D" id="3.40.50.1820">
    <property type="entry name" value="alpha/beta hydrolase"/>
    <property type="match status" value="1"/>
</dbReference>
<dbReference type="RefSeq" id="WP_044852085.1">
    <property type="nucleotide sequence ID" value="NZ_CP016174.1"/>
</dbReference>
<comment type="similarity">
    <text evidence="1">Belongs to the peptidase S33 family.</text>
</comment>
<dbReference type="InterPro" id="IPR010497">
    <property type="entry name" value="Epoxide_hydro_N"/>
</dbReference>
<keyword evidence="2" id="KW-0058">Aromatic hydrocarbons catabolism</keyword>
<dbReference type="Pfam" id="PF06441">
    <property type="entry name" value="EHN"/>
    <property type="match status" value="1"/>
</dbReference>
<evidence type="ECO:0000259" key="6">
    <source>
        <dbReference type="Pfam" id="PF06441"/>
    </source>
</evidence>
<evidence type="ECO:0000256" key="4">
    <source>
        <dbReference type="PIRSR" id="PIRSR001112-1"/>
    </source>
</evidence>
<dbReference type="PIRSF" id="PIRSF001112">
    <property type="entry name" value="Epoxide_hydrolase"/>
    <property type="match status" value="1"/>
</dbReference>
<feature type="active site" description="Proton donor" evidence="4">
    <location>
        <position position="300"/>
    </location>
</feature>
<accession>A0A193BSD7</accession>